<feature type="signal peptide" evidence="1">
    <location>
        <begin position="1"/>
        <end position="21"/>
    </location>
</feature>
<proteinExistence type="predicted"/>
<organism evidence="2 4">
    <name type="scientific">Phytophthora rubi</name>
    <dbReference type="NCBI Taxonomy" id="129364"/>
    <lineage>
        <taxon>Eukaryota</taxon>
        <taxon>Sar</taxon>
        <taxon>Stramenopiles</taxon>
        <taxon>Oomycota</taxon>
        <taxon>Peronosporomycetes</taxon>
        <taxon>Peronosporales</taxon>
        <taxon>Peronosporaceae</taxon>
        <taxon>Phytophthora</taxon>
    </lineage>
</organism>
<dbReference type="AlphaFoldDB" id="A0A6A3HRM7"/>
<sequence length="74" mass="8224">MMWFSNVLCRCPSALFNTVAAMSPIFGCCAARMCKCTVEYPCRSFVSSALVWYSSVTSFISSKCPILHLHTACR</sequence>
<evidence type="ECO:0008006" key="6">
    <source>
        <dbReference type="Google" id="ProtNLM"/>
    </source>
</evidence>
<dbReference type="EMBL" id="QXFV01004045">
    <property type="protein sequence ID" value="KAE8972067.1"/>
    <property type="molecule type" value="Genomic_DNA"/>
</dbReference>
<accession>A0A6A3HRM7</accession>
<evidence type="ECO:0000313" key="3">
    <source>
        <dbReference type="EMBL" id="KAE9280574.1"/>
    </source>
</evidence>
<evidence type="ECO:0000313" key="2">
    <source>
        <dbReference type="EMBL" id="KAE8972067.1"/>
    </source>
</evidence>
<keyword evidence="1" id="KW-0732">Signal</keyword>
<comment type="caution">
    <text evidence="2">The sequence shown here is derived from an EMBL/GenBank/DDBJ whole genome shotgun (WGS) entry which is preliminary data.</text>
</comment>
<feature type="chain" id="PRO_5036164205" description="Secreted protein" evidence="1">
    <location>
        <begin position="22"/>
        <end position="74"/>
    </location>
</feature>
<evidence type="ECO:0000313" key="5">
    <source>
        <dbReference type="Proteomes" id="UP000434957"/>
    </source>
</evidence>
<dbReference type="Proteomes" id="UP000434957">
    <property type="component" value="Unassembled WGS sequence"/>
</dbReference>
<name>A0A6A3HRM7_9STRA</name>
<protein>
    <recommendedName>
        <fullName evidence="6">Secreted protein</fullName>
    </recommendedName>
</protein>
<dbReference type="Proteomes" id="UP000429607">
    <property type="component" value="Unassembled WGS sequence"/>
</dbReference>
<gene>
    <name evidence="2" type="ORF">PR001_g26713</name>
    <name evidence="3" type="ORF">PR003_g27927</name>
</gene>
<evidence type="ECO:0000313" key="4">
    <source>
        <dbReference type="Proteomes" id="UP000429607"/>
    </source>
</evidence>
<reference evidence="2 4" key="1">
    <citation type="submission" date="2018-09" db="EMBL/GenBank/DDBJ databases">
        <title>Genomic investigation of the strawberry pathogen Phytophthora fragariae indicates pathogenicity is determined by transcriptional variation in three key races.</title>
        <authorList>
            <person name="Adams T.M."/>
            <person name="Armitage A.D."/>
            <person name="Sobczyk M.K."/>
            <person name="Bates H.J."/>
            <person name="Dunwell J.M."/>
            <person name="Nellist C.F."/>
            <person name="Harrison R.J."/>
        </authorList>
    </citation>
    <scope>NUCLEOTIDE SEQUENCE [LARGE SCALE GENOMIC DNA]</scope>
    <source>
        <strain evidence="2 4">SCRP249</strain>
        <strain evidence="3 5">SCRP333</strain>
    </source>
</reference>
<dbReference type="EMBL" id="QXFT01004055">
    <property type="protein sequence ID" value="KAE9280574.1"/>
    <property type="molecule type" value="Genomic_DNA"/>
</dbReference>
<keyword evidence="5" id="KW-1185">Reference proteome</keyword>
<evidence type="ECO:0000256" key="1">
    <source>
        <dbReference type="SAM" id="SignalP"/>
    </source>
</evidence>